<feature type="domain" description="Neurotransmitter-gated ion-channel transmembrane" evidence="14">
    <location>
        <begin position="289"/>
        <end position="524"/>
    </location>
</feature>
<keyword evidence="8" id="KW-0406">Ion transport</keyword>
<evidence type="ECO:0000256" key="5">
    <source>
        <dbReference type="ARBA" id="ARBA00022692"/>
    </source>
</evidence>
<dbReference type="CDD" id="cd19049">
    <property type="entry name" value="LGIC_TM_anion"/>
    <property type="match status" value="1"/>
</dbReference>
<feature type="compositionally biased region" description="Low complexity" evidence="11">
    <location>
        <begin position="381"/>
        <end position="390"/>
    </location>
</feature>
<evidence type="ECO:0000313" key="16">
    <source>
        <dbReference type="Proteomes" id="UP001321473"/>
    </source>
</evidence>
<organism evidence="15 16">
    <name type="scientific">Amblyomma americanum</name>
    <name type="common">Lone star tick</name>
    <dbReference type="NCBI Taxonomy" id="6943"/>
    <lineage>
        <taxon>Eukaryota</taxon>
        <taxon>Metazoa</taxon>
        <taxon>Ecdysozoa</taxon>
        <taxon>Arthropoda</taxon>
        <taxon>Chelicerata</taxon>
        <taxon>Arachnida</taxon>
        <taxon>Acari</taxon>
        <taxon>Parasitiformes</taxon>
        <taxon>Ixodida</taxon>
        <taxon>Ixodoidea</taxon>
        <taxon>Ixodidae</taxon>
        <taxon>Amblyomminae</taxon>
        <taxon>Amblyomma</taxon>
    </lineage>
</organism>
<dbReference type="SUPFAM" id="SSF90112">
    <property type="entry name" value="Neurotransmitter-gated ion-channel transmembrane pore"/>
    <property type="match status" value="1"/>
</dbReference>
<keyword evidence="6" id="KW-0732">Signal</keyword>
<dbReference type="GO" id="GO:0005886">
    <property type="term" value="C:plasma membrane"/>
    <property type="evidence" value="ECO:0007669"/>
    <property type="project" value="UniProtKB-SubCell"/>
</dbReference>
<keyword evidence="10" id="KW-0407">Ion channel</keyword>
<dbReference type="InterPro" id="IPR038050">
    <property type="entry name" value="Neuro_actylchol_rec"/>
</dbReference>
<dbReference type="InterPro" id="IPR036734">
    <property type="entry name" value="Neur_chan_lig-bd_sf"/>
</dbReference>
<feature type="transmembrane region" description="Helical" evidence="12">
    <location>
        <begin position="282"/>
        <end position="305"/>
    </location>
</feature>
<keyword evidence="4" id="KW-1003">Cell membrane</keyword>
<evidence type="ECO:0000256" key="3">
    <source>
        <dbReference type="ARBA" id="ARBA00022448"/>
    </source>
</evidence>
<sequence>MTQSDRGLSSFPLDAGQLGRHAVTAASDHPLGGGVMRPLPLLLPALSLLLLLPPVALLVASADSHIIRFHNYTDKQILDYLLDPVRYDHRIRPQERTQVNVSVLLLTLSSPDESSLKYEIEFLLHQRWEDQRLRWFATEEGSGHLNGLLHEGRLWKPDIYFLKHGEFKTPLTPIHISLRLYPNGTVLYTLRRHMTLVCQGNLKIFPFDNPKCPFAVESMSYEESQLKIDWSPTEPSINTATSLRAHNAYLAKNETGYCDTRHTWRGNYSCLRVLLVFTRDKSFYISTVFVPGIVLVTSSFISFWLDINAVPARVMIGVTTMLNFCTTTNSFRSTLPVVSNLTAMNLWDGVCMFFIYASMLEFIIVNYLYRNLGLRQRAAAARRPSRPASADPLRVPPPRAPHEHLEMKEQHPSSNHRASPGGLSAEQENSLLRPAAPGLAGLDTSVSATDELGGVGVGGERPASSCGVSSGQRLRAVASVMAWLRRPQLLPRQLPPKPRIAKAIDYFSRTVFPVLFGVFTFGFFLAYAVIGPSAEENWKLIEY</sequence>
<proteinExistence type="predicted"/>
<evidence type="ECO:0000256" key="8">
    <source>
        <dbReference type="ARBA" id="ARBA00023065"/>
    </source>
</evidence>
<evidence type="ECO:0000256" key="4">
    <source>
        <dbReference type="ARBA" id="ARBA00022475"/>
    </source>
</evidence>
<feature type="region of interest" description="Disordered" evidence="11">
    <location>
        <begin position="381"/>
        <end position="426"/>
    </location>
</feature>
<dbReference type="InterPro" id="IPR006028">
    <property type="entry name" value="GABAA/Glycine_rcpt"/>
</dbReference>
<dbReference type="PANTHER" id="PTHR18945">
    <property type="entry name" value="NEUROTRANSMITTER GATED ION CHANNEL"/>
    <property type="match status" value="1"/>
</dbReference>
<dbReference type="GO" id="GO:0004888">
    <property type="term" value="F:transmembrane signaling receptor activity"/>
    <property type="evidence" value="ECO:0007669"/>
    <property type="project" value="InterPro"/>
</dbReference>
<dbReference type="Gene3D" id="2.70.170.10">
    <property type="entry name" value="Neurotransmitter-gated ion-channel ligand-binding domain"/>
    <property type="match status" value="1"/>
</dbReference>
<dbReference type="GO" id="GO:0005254">
    <property type="term" value="F:chloride channel activity"/>
    <property type="evidence" value="ECO:0007669"/>
    <property type="project" value="UniProtKB-ARBA"/>
</dbReference>
<comment type="subcellular location">
    <subcellularLocation>
        <location evidence="2">Cell membrane</location>
    </subcellularLocation>
    <subcellularLocation>
        <location evidence="1">Membrane</location>
        <topology evidence="1">Multi-pass membrane protein</topology>
    </subcellularLocation>
</comment>
<dbReference type="InterPro" id="IPR006029">
    <property type="entry name" value="Neurotrans-gated_channel_TM"/>
</dbReference>
<accession>A0AAQ4D7S6</accession>
<dbReference type="GO" id="GO:0005230">
    <property type="term" value="F:extracellular ligand-gated monoatomic ion channel activity"/>
    <property type="evidence" value="ECO:0007669"/>
    <property type="project" value="InterPro"/>
</dbReference>
<dbReference type="SUPFAM" id="SSF63712">
    <property type="entry name" value="Nicotinic receptor ligand binding domain-like"/>
    <property type="match status" value="1"/>
</dbReference>
<evidence type="ECO:0000259" key="13">
    <source>
        <dbReference type="Pfam" id="PF02931"/>
    </source>
</evidence>
<evidence type="ECO:0000256" key="10">
    <source>
        <dbReference type="ARBA" id="ARBA00023303"/>
    </source>
</evidence>
<dbReference type="GO" id="GO:0099095">
    <property type="term" value="F:ligand-gated monoatomic anion channel activity"/>
    <property type="evidence" value="ECO:0007669"/>
    <property type="project" value="UniProtKB-ARBA"/>
</dbReference>
<dbReference type="Pfam" id="PF02931">
    <property type="entry name" value="Neur_chan_LBD"/>
    <property type="match status" value="1"/>
</dbReference>
<feature type="compositionally biased region" description="Basic and acidic residues" evidence="11">
    <location>
        <begin position="400"/>
        <end position="411"/>
    </location>
</feature>
<name>A0AAQ4D7S6_AMBAM</name>
<dbReference type="PRINTS" id="PR00253">
    <property type="entry name" value="GABAARECEPTR"/>
</dbReference>
<evidence type="ECO:0000256" key="1">
    <source>
        <dbReference type="ARBA" id="ARBA00004141"/>
    </source>
</evidence>
<keyword evidence="5 12" id="KW-0812">Transmembrane</keyword>
<comment type="caution">
    <text evidence="15">The sequence shown here is derived from an EMBL/GenBank/DDBJ whole genome shotgun (WGS) entry which is preliminary data.</text>
</comment>
<evidence type="ECO:0000256" key="11">
    <source>
        <dbReference type="SAM" id="MobiDB-lite"/>
    </source>
</evidence>
<evidence type="ECO:0000259" key="14">
    <source>
        <dbReference type="Pfam" id="PF02932"/>
    </source>
</evidence>
<dbReference type="InterPro" id="IPR036719">
    <property type="entry name" value="Neuro-gated_channel_TM_sf"/>
</dbReference>
<gene>
    <name evidence="15" type="ORF">V5799_003850</name>
</gene>
<dbReference type="PRINTS" id="PR00252">
    <property type="entry name" value="NRIONCHANNEL"/>
</dbReference>
<dbReference type="Gene3D" id="1.20.58.390">
    <property type="entry name" value="Neurotransmitter-gated ion-channel transmembrane domain"/>
    <property type="match status" value="1"/>
</dbReference>
<keyword evidence="16" id="KW-1185">Reference proteome</keyword>
<dbReference type="EMBL" id="JARKHS020034055">
    <property type="protein sequence ID" value="KAK8758516.1"/>
    <property type="molecule type" value="Genomic_DNA"/>
</dbReference>
<dbReference type="CDD" id="cd18987">
    <property type="entry name" value="LGIC_ECD_anion"/>
    <property type="match status" value="1"/>
</dbReference>
<feature type="transmembrane region" description="Helical" evidence="12">
    <location>
        <begin position="506"/>
        <end position="530"/>
    </location>
</feature>
<keyword evidence="3" id="KW-0813">Transport</keyword>
<dbReference type="Proteomes" id="UP001321473">
    <property type="component" value="Unassembled WGS sequence"/>
</dbReference>
<dbReference type="InterPro" id="IPR006201">
    <property type="entry name" value="Neur_channel"/>
</dbReference>
<dbReference type="AlphaFoldDB" id="A0AAQ4D7S6"/>
<evidence type="ECO:0000256" key="6">
    <source>
        <dbReference type="ARBA" id="ARBA00022729"/>
    </source>
</evidence>
<reference evidence="15 16" key="1">
    <citation type="journal article" date="2023" name="Arcadia Sci">
        <title>De novo assembly of a long-read Amblyomma americanum tick genome.</title>
        <authorList>
            <person name="Chou S."/>
            <person name="Poskanzer K.E."/>
            <person name="Rollins M."/>
            <person name="Thuy-Boun P.S."/>
        </authorList>
    </citation>
    <scope>NUCLEOTIDE SEQUENCE [LARGE SCALE GENOMIC DNA]</scope>
    <source>
        <strain evidence="15">F_SG_1</strain>
        <tissue evidence="15">Salivary glands</tissue>
    </source>
</reference>
<dbReference type="InterPro" id="IPR006202">
    <property type="entry name" value="Neur_chan_lig-bd"/>
</dbReference>
<evidence type="ECO:0000256" key="9">
    <source>
        <dbReference type="ARBA" id="ARBA00023136"/>
    </source>
</evidence>
<feature type="transmembrane region" description="Helical" evidence="12">
    <location>
        <begin position="41"/>
        <end position="60"/>
    </location>
</feature>
<feature type="transmembrane region" description="Helical" evidence="12">
    <location>
        <begin position="346"/>
        <end position="369"/>
    </location>
</feature>
<keyword evidence="9 12" id="KW-0472">Membrane</keyword>
<dbReference type="Pfam" id="PF02932">
    <property type="entry name" value="Neur_chan_memb"/>
    <property type="match status" value="1"/>
</dbReference>
<evidence type="ECO:0000256" key="2">
    <source>
        <dbReference type="ARBA" id="ARBA00004236"/>
    </source>
</evidence>
<feature type="domain" description="Neurotransmitter-gated ion-channel ligand-binding" evidence="13">
    <location>
        <begin position="75"/>
        <end position="255"/>
    </location>
</feature>
<evidence type="ECO:0000256" key="7">
    <source>
        <dbReference type="ARBA" id="ARBA00022989"/>
    </source>
</evidence>
<evidence type="ECO:0000313" key="15">
    <source>
        <dbReference type="EMBL" id="KAK8758516.1"/>
    </source>
</evidence>
<keyword evidence="7 12" id="KW-1133">Transmembrane helix</keyword>
<protein>
    <recommendedName>
        <fullName evidence="17">Glutamate-gated chloride channel</fullName>
    </recommendedName>
</protein>
<evidence type="ECO:0008006" key="17">
    <source>
        <dbReference type="Google" id="ProtNLM"/>
    </source>
</evidence>
<evidence type="ECO:0000256" key="12">
    <source>
        <dbReference type="SAM" id="Phobius"/>
    </source>
</evidence>